<dbReference type="Gene3D" id="3.40.50.1100">
    <property type="match status" value="3"/>
</dbReference>
<evidence type="ECO:0000256" key="5">
    <source>
        <dbReference type="PIRSR" id="PIRSR006278-2"/>
    </source>
</evidence>
<sequence>MQTTILLLPILVLVLLPMSSTGLSLFPARRLIPYIPPTFISPSSLPPTSRIPLCNLPTPVHSVPSPLSTKFPTKNKFHLKRDDSTGGIELGGNKLRKLEFLLAQAALESADTLVTIGGIQSNHCRATACAGRLCGFDTEVILRCPDPSPDKFQGPSGTEGNLMYLRSSGSKIHTVTKQEYATHGSSKLLSLVSSSLKSLGKSPYTIPVGGSNALGTWGYISAASEFRKQFEEDDTLKNIKHIVYTTGSGGTAAGLTYGLIKSFEEKGRNKGYAISSDEEINFVKSYAEKSGVFLDTVYTGKAMYAFCKGVEEGGVVLGEGEEVLFWHTGGALGGYAEASRISSDFQQVKRMDL</sequence>
<dbReference type="GO" id="GO:0019148">
    <property type="term" value="F:D-cysteine desulfhydrase activity"/>
    <property type="evidence" value="ECO:0007669"/>
    <property type="project" value="TreeGrafter"/>
</dbReference>
<feature type="active site" description="Nucleophile" evidence="4">
    <location>
        <position position="121"/>
    </location>
</feature>
<evidence type="ECO:0000256" key="6">
    <source>
        <dbReference type="SAM" id="SignalP"/>
    </source>
</evidence>
<dbReference type="InterPro" id="IPR036052">
    <property type="entry name" value="TrpB-like_PALP_sf"/>
</dbReference>
<feature type="signal peptide" evidence="6">
    <location>
        <begin position="1"/>
        <end position="22"/>
    </location>
</feature>
<name>A0A9W6ZSQ8_9STRA</name>
<reference evidence="9" key="1">
    <citation type="journal article" date="2023" name="Commun. Biol.">
        <title>Genome analysis of Parmales, the sister group of diatoms, reveals the evolutionary specialization of diatoms from phago-mixotrophs to photoautotrophs.</title>
        <authorList>
            <person name="Ban H."/>
            <person name="Sato S."/>
            <person name="Yoshikawa S."/>
            <person name="Yamada K."/>
            <person name="Nakamura Y."/>
            <person name="Ichinomiya M."/>
            <person name="Sato N."/>
            <person name="Blanc-Mathieu R."/>
            <person name="Endo H."/>
            <person name="Kuwata A."/>
            <person name="Ogata H."/>
        </authorList>
    </citation>
    <scope>NUCLEOTIDE SEQUENCE [LARGE SCALE GENOMIC DNA]</scope>
    <source>
        <strain evidence="9">NIES 3700</strain>
    </source>
</reference>
<feature type="domain" description="Tryptophan synthase beta chain-like PALP" evidence="7">
    <location>
        <begin position="56"/>
        <end position="261"/>
    </location>
</feature>
<evidence type="ECO:0000256" key="4">
    <source>
        <dbReference type="PIRSR" id="PIRSR006278-1"/>
    </source>
</evidence>
<keyword evidence="9" id="KW-1185">Reference proteome</keyword>
<comment type="cofactor">
    <cofactor evidence="1">
        <name>pyridoxal 5'-phosphate</name>
        <dbReference type="ChEBI" id="CHEBI:597326"/>
    </cofactor>
</comment>
<protein>
    <recommendedName>
        <fullName evidence="7">Tryptophan synthase beta chain-like PALP domain-containing protein</fullName>
    </recommendedName>
</protein>
<accession>A0A9W6ZSQ8</accession>
<dbReference type="PIRSF" id="PIRSF006278">
    <property type="entry name" value="ACCD_DCysDesulf"/>
    <property type="match status" value="1"/>
</dbReference>
<comment type="caution">
    <text evidence="8">The sequence shown here is derived from an EMBL/GenBank/DDBJ whole genome shotgun (WGS) entry which is preliminary data.</text>
</comment>
<evidence type="ECO:0000256" key="2">
    <source>
        <dbReference type="ARBA" id="ARBA00008639"/>
    </source>
</evidence>
<organism evidence="8 9">
    <name type="scientific">Triparma laevis f. longispina</name>
    <dbReference type="NCBI Taxonomy" id="1714387"/>
    <lineage>
        <taxon>Eukaryota</taxon>
        <taxon>Sar</taxon>
        <taxon>Stramenopiles</taxon>
        <taxon>Ochrophyta</taxon>
        <taxon>Bolidophyceae</taxon>
        <taxon>Parmales</taxon>
        <taxon>Triparmaceae</taxon>
        <taxon>Triparma</taxon>
    </lineage>
</organism>
<feature type="chain" id="PRO_5040963401" description="Tryptophan synthase beta chain-like PALP domain-containing protein" evidence="6">
    <location>
        <begin position="23"/>
        <end position="353"/>
    </location>
</feature>
<evidence type="ECO:0000256" key="3">
    <source>
        <dbReference type="ARBA" id="ARBA00022898"/>
    </source>
</evidence>
<comment type="similarity">
    <text evidence="2">Belongs to the ACC deaminase/D-cysteine desulfhydrase family.</text>
</comment>
<dbReference type="SUPFAM" id="SSF53686">
    <property type="entry name" value="Tryptophan synthase beta subunit-like PLP-dependent enzymes"/>
    <property type="match status" value="1"/>
</dbReference>
<dbReference type="InterPro" id="IPR027278">
    <property type="entry name" value="ACCD_DCysDesulf"/>
</dbReference>
<proteinExistence type="inferred from homology"/>
<dbReference type="Pfam" id="PF00291">
    <property type="entry name" value="PALP"/>
    <property type="match status" value="1"/>
</dbReference>
<dbReference type="AlphaFoldDB" id="A0A9W6ZSQ8"/>
<dbReference type="EMBL" id="BRXW01000466">
    <property type="protein sequence ID" value="GMH57386.1"/>
    <property type="molecule type" value="Genomic_DNA"/>
</dbReference>
<dbReference type="InterPro" id="IPR001926">
    <property type="entry name" value="TrpB-like_PALP"/>
</dbReference>
<evidence type="ECO:0000259" key="7">
    <source>
        <dbReference type="Pfam" id="PF00291"/>
    </source>
</evidence>
<dbReference type="OrthoDB" id="201248at2759"/>
<dbReference type="PANTHER" id="PTHR43780:SF2">
    <property type="entry name" value="1-AMINOCYCLOPROPANE-1-CARBOXYLATE DEAMINASE-RELATED"/>
    <property type="match status" value="1"/>
</dbReference>
<evidence type="ECO:0000313" key="9">
    <source>
        <dbReference type="Proteomes" id="UP001165122"/>
    </source>
</evidence>
<evidence type="ECO:0000256" key="1">
    <source>
        <dbReference type="ARBA" id="ARBA00001933"/>
    </source>
</evidence>
<evidence type="ECO:0000313" key="8">
    <source>
        <dbReference type="EMBL" id="GMH57386.1"/>
    </source>
</evidence>
<dbReference type="Proteomes" id="UP001165122">
    <property type="component" value="Unassembled WGS sequence"/>
</dbReference>
<keyword evidence="6" id="KW-0732">Signal</keyword>
<keyword evidence="3 5" id="KW-0663">Pyridoxal phosphate</keyword>
<feature type="modified residue" description="N6-(pyridoxal phosphate)lysine" evidence="5">
    <location>
        <position position="94"/>
    </location>
</feature>
<dbReference type="PANTHER" id="PTHR43780">
    <property type="entry name" value="1-AMINOCYCLOPROPANE-1-CARBOXYLATE DEAMINASE-RELATED"/>
    <property type="match status" value="1"/>
</dbReference>
<gene>
    <name evidence="8" type="ORF">TrLO_g12682</name>
</gene>